<comment type="subcellular location">
    <subcellularLocation>
        <location evidence="1">Nucleus</location>
    </subcellularLocation>
</comment>
<feature type="region of interest" description="Disordered" evidence="6">
    <location>
        <begin position="1134"/>
        <end position="1153"/>
    </location>
</feature>
<keyword evidence="3" id="KW-0808">Transferase</keyword>
<dbReference type="PANTHER" id="PTHR14453:SF70">
    <property type="entry name" value="PROTEIN MONO-ADP-RIBOSYLTRANSFERASE PARP9"/>
    <property type="match status" value="1"/>
</dbReference>
<dbReference type="InterPro" id="IPR052056">
    <property type="entry name" value="Mono-ARTD/PARP"/>
</dbReference>
<dbReference type="Gene3D" id="3.30.70.330">
    <property type="match status" value="3"/>
</dbReference>
<dbReference type="Gene3D" id="3.40.220.10">
    <property type="entry name" value="Leucine Aminopeptidase, subunit E, domain 1"/>
    <property type="match status" value="3"/>
</dbReference>
<evidence type="ECO:0000313" key="9">
    <source>
        <dbReference type="Proteomes" id="UP001279410"/>
    </source>
</evidence>
<dbReference type="Pfam" id="PF01661">
    <property type="entry name" value="Macro"/>
    <property type="match status" value="1"/>
</dbReference>
<evidence type="ECO:0000256" key="2">
    <source>
        <dbReference type="ARBA" id="ARBA00022676"/>
    </source>
</evidence>
<feature type="domain" description="Macro" evidence="7">
    <location>
        <begin position="513"/>
        <end position="699"/>
    </location>
</feature>
<keyword evidence="2" id="KW-0328">Glycosyltransferase</keyword>
<dbReference type="SUPFAM" id="SSF52949">
    <property type="entry name" value="Macro domain-like"/>
    <property type="match status" value="3"/>
</dbReference>
<proteinExistence type="predicted"/>
<dbReference type="SMART" id="SM00506">
    <property type="entry name" value="A1pp"/>
    <property type="match status" value="1"/>
</dbReference>
<dbReference type="GO" id="GO:0005634">
    <property type="term" value="C:nucleus"/>
    <property type="evidence" value="ECO:0007669"/>
    <property type="project" value="UniProtKB-SubCell"/>
</dbReference>
<dbReference type="InterPro" id="IPR002589">
    <property type="entry name" value="Macro_dom"/>
</dbReference>
<dbReference type="PANTHER" id="PTHR14453">
    <property type="entry name" value="PARP/ZINC FINGER CCCH TYPE DOMAIN CONTAINING PROTEIN"/>
    <property type="match status" value="1"/>
</dbReference>
<feature type="region of interest" description="Disordered" evidence="6">
    <location>
        <begin position="760"/>
        <end position="785"/>
    </location>
</feature>
<sequence length="1196" mass="131239">MGDTYQYPVFFECQSLLGEQKKRIEKYFRIRRRSGGGDCGPLRRVNDKVYSITFKWQRDQQRVLQRPEHVVEFPGGRLVFTVRDSLETHTSSPTTTSTPNQDLAAPAQSSLSIPASTPPPSDEAHELQPDSSLRPYLKEEKEELKKERTVSNMSTHMLDFLRKAYGGPGVLGDFLGFDNKVEIELRDTELHLFSFSAGKLDDAEKALQGEFKEVKTDVPNCLSSELWKKLTSKTNEMNQGQWRAQVLFGSDSTVYLLGHTEEVEELNETVTQFILQRTVHLPVPEVAQELVNLSEGNTVVASYSLCDGLQVLVCQGDITKQEADALVNAANEDLNHCGGVAAALSKAGGPEVQRESNDLVKYTGKIHTGDVVVTTGGNLKCKKLLHAVGPVAGKAGGKEKLFLEKTVTSALKLSEIMEFKSIAMPCISSGVFGVPVTVCSEAIVTSVKEFGSEGGRSLSRIILIDNREEVVRAMQEACDRLLQGISPRNSMPSGNPTGDLGSLMDATAKDTAQEVMTGAPEGRVHVEVVQETIETQQVDALVSPMVGHDPLSTRVANTLYQMVGSQLTARFRKKAGEETLPGDAVLVEDLPGLPSNAVFFLNLIPWDDDEDGTAVQVLRVGINNILTSCENRGFGSVALPVLGAGIALRFPDIVVAGVLLEEVQKFEQSRASKTPFLVRIAIHPNDTEASEKKGIEKYLRVRRRSGGGDCGPLRRVNENVYSVTFRYQEDQQRVLQRPEHVVEFPGGRLVFTVRDSLETHASSPTTTSTPNQSLQSIPAATAPPCGKEYELRPDTYLLCYLKECPQAQMELRKELASVACSAQLYPEEGRMDDGAPDAGKEAMARGPGDGVHFEVVQGTIETQQMDALVSPMVGHDPLSTCVGNTLYRMVGSQLTARFSTEAGEETAPSDAVLVEDLPGLPSNAVFFLNLIPWDDDEDGTAAQVLRAGINNILTSCEKTGFGSIALPALGVEFAPFFPVSVVANVVLEEVQKFEQNRASRTPFLVRIAIHPNDHENSEVFKDFTKDIHQPDQVSTSKRIVLLGKTGSGKSNLANTIFGEAEFLLGEQKRGIENYFQIRRKSGGGDCGPLRRVNNTVYNITFRYQKDQQRVLQRPEHVVEFPGGRLVFTVRDSLEPHASSPTTTSAPNQDLTAPAQQKKSLLELLEMMCMLRLLREPLKPSRSSKDSQKIFTNQTKC</sequence>
<dbReference type="GO" id="GO:0005737">
    <property type="term" value="C:cytoplasm"/>
    <property type="evidence" value="ECO:0007669"/>
    <property type="project" value="TreeGrafter"/>
</dbReference>
<comment type="caution">
    <text evidence="8">The sequence shown here is derived from an EMBL/GenBank/DDBJ whole genome shotgun (WGS) entry which is preliminary data.</text>
</comment>
<evidence type="ECO:0000256" key="6">
    <source>
        <dbReference type="SAM" id="MobiDB-lite"/>
    </source>
</evidence>
<dbReference type="EMBL" id="BRZM01000070">
    <property type="protein sequence ID" value="GLD64726.1"/>
    <property type="molecule type" value="Genomic_DNA"/>
</dbReference>
<dbReference type="InterPro" id="IPR043472">
    <property type="entry name" value="Macro_dom-like"/>
</dbReference>
<dbReference type="PROSITE" id="PS51154">
    <property type="entry name" value="MACRO"/>
    <property type="match status" value="3"/>
</dbReference>
<feature type="compositionally biased region" description="Polar residues" evidence="6">
    <location>
        <begin position="1138"/>
        <end position="1153"/>
    </location>
</feature>
<evidence type="ECO:0000256" key="4">
    <source>
        <dbReference type="ARBA" id="ARBA00023027"/>
    </source>
</evidence>
<dbReference type="AlphaFoldDB" id="A0AAD3RDQ1"/>
<feature type="non-terminal residue" evidence="8">
    <location>
        <position position="1"/>
    </location>
</feature>
<dbReference type="Pfam" id="PF23222">
    <property type="entry name" value="RRM_PARP14_1"/>
    <property type="match status" value="3"/>
</dbReference>
<dbReference type="GO" id="GO:0016757">
    <property type="term" value="F:glycosyltransferase activity"/>
    <property type="evidence" value="ECO:0007669"/>
    <property type="project" value="UniProtKB-KW"/>
</dbReference>
<evidence type="ECO:0000259" key="7">
    <source>
        <dbReference type="PROSITE" id="PS51154"/>
    </source>
</evidence>
<dbReference type="GO" id="GO:0003714">
    <property type="term" value="F:transcription corepressor activity"/>
    <property type="evidence" value="ECO:0007669"/>
    <property type="project" value="TreeGrafter"/>
</dbReference>
<evidence type="ECO:0000256" key="3">
    <source>
        <dbReference type="ARBA" id="ARBA00022679"/>
    </source>
</evidence>
<feature type="region of interest" description="Disordered" evidence="6">
    <location>
        <begin position="87"/>
        <end position="136"/>
    </location>
</feature>
<evidence type="ECO:0000313" key="8">
    <source>
        <dbReference type="EMBL" id="GLD64726.1"/>
    </source>
</evidence>
<keyword evidence="5" id="KW-0539">Nucleus</keyword>
<reference evidence="8" key="1">
    <citation type="submission" date="2022-08" db="EMBL/GenBank/DDBJ databases">
        <title>Genome sequencing of akame (Lates japonicus).</title>
        <authorList>
            <person name="Hashiguchi Y."/>
            <person name="Takahashi H."/>
        </authorList>
    </citation>
    <scope>NUCLEOTIDE SEQUENCE</scope>
    <source>
        <strain evidence="8">Kochi</strain>
    </source>
</reference>
<accession>A0AAD3RDQ1</accession>
<dbReference type="InterPro" id="IPR057051">
    <property type="entry name" value="PARP14_RPM_1"/>
</dbReference>
<dbReference type="CDD" id="cd02907">
    <property type="entry name" value="Macro_Af1521_BAL-like"/>
    <property type="match status" value="1"/>
</dbReference>
<dbReference type="Proteomes" id="UP001279410">
    <property type="component" value="Unassembled WGS sequence"/>
</dbReference>
<gene>
    <name evidence="8" type="ORF">AKAME5_001625300</name>
</gene>
<evidence type="ECO:0000256" key="5">
    <source>
        <dbReference type="ARBA" id="ARBA00023242"/>
    </source>
</evidence>
<dbReference type="GO" id="GO:0010629">
    <property type="term" value="P:negative regulation of gene expression"/>
    <property type="evidence" value="ECO:0007669"/>
    <property type="project" value="TreeGrafter"/>
</dbReference>
<keyword evidence="4" id="KW-0520">NAD</keyword>
<dbReference type="InterPro" id="IPR012677">
    <property type="entry name" value="Nucleotide-bd_a/b_plait_sf"/>
</dbReference>
<feature type="domain" description="Macro" evidence="7">
    <location>
        <begin position="298"/>
        <end position="482"/>
    </location>
</feature>
<evidence type="ECO:0000256" key="1">
    <source>
        <dbReference type="ARBA" id="ARBA00004123"/>
    </source>
</evidence>
<name>A0AAD3RDQ1_LATJO</name>
<protein>
    <recommendedName>
        <fullName evidence="7">Macro domain-containing protein</fullName>
    </recommendedName>
</protein>
<feature type="domain" description="Macro" evidence="7">
    <location>
        <begin position="840"/>
        <end position="1028"/>
    </location>
</feature>
<dbReference type="SUPFAM" id="SSF52540">
    <property type="entry name" value="P-loop containing nucleoside triphosphate hydrolases"/>
    <property type="match status" value="1"/>
</dbReference>
<keyword evidence="9" id="KW-1185">Reference proteome</keyword>
<feature type="compositionally biased region" description="Low complexity" evidence="6">
    <location>
        <begin position="88"/>
        <end position="99"/>
    </location>
</feature>
<organism evidence="8 9">
    <name type="scientific">Lates japonicus</name>
    <name type="common">Japanese lates</name>
    <dbReference type="NCBI Taxonomy" id="270547"/>
    <lineage>
        <taxon>Eukaryota</taxon>
        <taxon>Metazoa</taxon>
        <taxon>Chordata</taxon>
        <taxon>Craniata</taxon>
        <taxon>Vertebrata</taxon>
        <taxon>Euteleostomi</taxon>
        <taxon>Actinopterygii</taxon>
        <taxon>Neopterygii</taxon>
        <taxon>Teleostei</taxon>
        <taxon>Neoteleostei</taxon>
        <taxon>Acanthomorphata</taxon>
        <taxon>Carangaria</taxon>
        <taxon>Carangaria incertae sedis</taxon>
        <taxon>Centropomidae</taxon>
        <taxon>Lates</taxon>
    </lineage>
</organism>
<dbReference type="InterPro" id="IPR027417">
    <property type="entry name" value="P-loop_NTPase"/>
</dbReference>